<name>A0A2P5BUI8_TREOI</name>
<organism evidence="1 2">
    <name type="scientific">Trema orientale</name>
    <name type="common">Charcoal tree</name>
    <name type="synonym">Celtis orientalis</name>
    <dbReference type="NCBI Taxonomy" id="63057"/>
    <lineage>
        <taxon>Eukaryota</taxon>
        <taxon>Viridiplantae</taxon>
        <taxon>Streptophyta</taxon>
        <taxon>Embryophyta</taxon>
        <taxon>Tracheophyta</taxon>
        <taxon>Spermatophyta</taxon>
        <taxon>Magnoliopsida</taxon>
        <taxon>eudicotyledons</taxon>
        <taxon>Gunneridae</taxon>
        <taxon>Pentapetalae</taxon>
        <taxon>rosids</taxon>
        <taxon>fabids</taxon>
        <taxon>Rosales</taxon>
        <taxon>Cannabaceae</taxon>
        <taxon>Trema</taxon>
    </lineage>
</organism>
<dbReference type="AlphaFoldDB" id="A0A2P5BUI8"/>
<keyword evidence="2" id="KW-1185">Reference proteome</keyword>
<dbReference type="InParanoid" id="A0A2P5BUI8"/>
<dbReference type="Proteomes" id="UP000237000">
    <property type="component" value="Unassembled WGS sequence"/>
</dbReference>
<dbReference type="EMBL" id="JXTC01000458">
    <property type="protein sequence ID" value="PON52439.1"/>
    <property type="molecule type" value="Genomic_DNA"/>
</dbReference>
<reference evidence="2" key="1">
    <citation type="submission" date="2016-06" db="EMBL/GenBank/DDBJ databases">
        <title>Parallel loss of symbiosis genes in relatives of nitrogen-fixing non-legume Parasponia.</title>
        <authorList>
            <person name="Van Velzen R."/>
            <person name="Holmer R."/>
            <person name="Bu F."/>
            <person name="Rutten L."/>
            <person name="Van Zeijl A."/>
            <person name="Liu W."/>
            <person name="Santuari L."/>
            <person name="Cao Q."/>
            <person name="Sharma T."/>
            <person name="Shen D."/>
            <person name="Roswanjaya Y."/>
            <person name="Wardhani T."/>
            <person name="Kalhor M.S."/>
            <person name="Jansen J."/>
            <person name="Van den Hoogen J."/>
            <person name="Gungor B."/>
            <person name="Hartog M."/>
            <person name="Hontelez J."/>
            <person name="Verver J."/>
            <person name="Yang W.-C."/>
            <person name="Schijlen E."/>
            <person name="Repin R."/>
            <person name="Schilthuizen M."/>
            <person name="Schranz E."/>
            <person name="Heidstra R."/>
            <person name="Miyata K."/>
            <person name="Fedorova E."/>
            <person name="Kohlen W."/>
            <person name="Bisseling T."/>
            <person name="Smit S."/>
            <person name="Geurts R."/>
        </authorList>
    </citation>
    <scope>NUCLEOTIDE SEQUENCE [LARGE SCALE GENOMIC DNA]</scope>
    <source>
        <strain evidence="2">cv. RG33-2</strain>
    </source>
</reference>
<proteinExistence type="predicted"/>
<gene>
    <name evidence="1" type="ORF">TorRG33x02_308320</name>
</gene>
<protein>
    <submittedName>
        <fullName evidence="1">Uncharacterized protein</fullName>
    </submittedName>
</protein>
<evidence type="ECO:0000313" key="1">
    <source>
        <dbReference type="EMBL" id="PON52439.1"/>
    </source>
</evidence>
<dbReference type="OrthoDB" id="1305902at2759"/>
<comment type="caution">
    <text evidence="1">The sequence shown here is derived from an EMBL/GenBank/DDBJ whole genome shotgun (WGS) entry which is preliminary data.</text>
</comment>
<sequence length="79" mass="8871">MTDQLLIQHDCGGLLTWNKSMVDKASEDALVDKTPVEARKSISMMATNSQQYNKMQSPQEHIAQVKSLEQKMDSLTFAV</sequence>
<accession>A0A2P5BUI8</accession>
<evidence type="ECO:0000313" key="2">
    <source>
        <dbReference type="Proteomes" id="UP000237000"/>
    </source>
</evidence>